<dbReference type="PROSITE" id="PS51935">
    <property type="entry name" value="NLPC_P60"/>
    <property type="match status" value="1"/>
</dbReference>
<evidence type="ECO:0000256" key="3">
    <source>
        <dbReference type="ARBA" id="ARBA00022801"/>
    </source>
</evidence>
<dbReference type="PANTHER" id="PTHR47053:SF1">
    <property type="entry name" value="MUREIN DD-ENDOPEPTIDASE MEPH-RELATED"/>
    <property type="match status" value="1"/>
</dbReference>
<dbReference type="SUPFAM" id="SSF54001">
    <property type="entry name" value="Cysteine proteinases"/>
    <property type="match status" value="1"/>
</dbReference>
<keyword evidence="4" id="KW-0788">Thiol protease</keyword>
<dbReference type="InterPro" id="IPR000064">
    <property type="entry name" value="NLP_P60_dom"/>
</dbReference>
<dbReference type="PANTHER" id="PTHR47053">
    <property type="entry name" value="MUREIN DD-ENDOPEPTIDASE MEPH-RELATED"/>
    <property type="match status" value="1"/>
</dbReference>
<dbReference type="SUPFAM" id="SSF47090">
    <property type="entry name" value="PGBD-like"/>
    <property type="match status" value="2"/>
</dbReference>
<dbReference type="Proteomes" id="UP000254337">
    <property type="component" value="Chromosome"/>
</dbReference>
<reference evidence="6 7" key="1">
    <citation type="submission" date="2018-05" db="EMBL/GenBank/DDBJ databases">
        <title>Complete genome sequence of Megasphaera sp. AJH120T, isolated from the ceca of a chicken.</title>
        <authorList>
            <person name="Maki J."/>
            <person name="Looft T."/>
        </authorList>
    </citation>
    <scope>NUCLEOTIDE SEQUENCE [LARGE SCALE GENOMIC DNA]</scope>
    <source>
        <strain evidence="6 7">AJH120</strain>
    </source>
</reference>
<proteinExistence type="inferred from homology"/>
<organism evidence="6 7">
    <name type="scientific">Megasphaera stantonii</name>
    <dbReference type="NCBI Taxonomy" id="2144175"/>
    <lineage>
        <taxon>Bacteria</taxon>
        <taxon>Bacillati</taxon>
        <taxon>Bacillota</taxon>
        <taxon>Negativicutes</taxon>
        <taxon>Veillonellales</taxon>
        <taxon>Veillonellaceae</taxon>
        <taxon>Megasphaera</taxon>
    </lineage>
</organism>
<evidence type="ECO:0000313" key="7">
    <source>
        <dbReference type="Proteomes" id="UP000254337"/>
    </source>
</evidence>
<gene>
    <name evidence="6" type="ORF">DKB62_07390</name>
</gene>
<dbReference type="InterPro" id="IPR002477">
    <property type="entry name" value="Peptidoglycan-bd-like"/>
</dbReference>
<dbReference type="KEGG" id="meg:DKB62_07390"/>
<evidence type="ECO:0000259" key="5">
    <source>
        <dbReference type="PROSITE" id="PS51935"/>
    </source>
</evidence>
<keyword evidence="3" id="KW-0378">Hydrolase</keyword>
<dbReference type="Gene3D" id="3.90.1720.10">
    <property type="entry name" value="endopeptidase domain like (from Nostoc punctiforme)"/>
    <property type="match status" value="1"/>
</dbReference>
<dbReference type="InterPro" id="IPR038765">
    <property type="entry name" value="Papain-like_cys_pep_sf"/>
</dbReference>
<evidence type="ECO:0000313" key="6">
    <source>
        <dbReference type="EMBL" id="AXL22396.1"/>
    </source>
</evidence>
<protein>
    <recommendedName>
        <fullName evidence="5">NlpC/P60 domain-containing protein</fullName>
    </recommendedName>
</protein>
<dbReference type="GO" id="GO:0006508">
    <property type="term" value="P:proteolysis"/>
    <property type="evidence" value="ECO:0007669"/>
    <property type="project" value="UniProtKB-KW"/>
</dbReference>
<feature type="domain" description="NlpC/P60" evidence="5">
    <location>
        <begin position="193"/>
        <end position="313"/>
    </location>
</feature>
<dbReference type="OrthoDB" id="9808890at2"/>
<name>A0A346B2Q3_9FIRM</name>
<sequence>MICFMMMTSVSVVGATFHPGDRGDQIVAIQNALVRNGSDIAVDGDYGTGTKEAVKAFQERHGLDVDGIVGAQTYEALMGAAMPENVSSHFIEKKAIKNKGKENLMFPLVTADNAISVVQQALANKGYNLDVDGVFGVGTEQAVRKFQADNGLDVDGVVGKATFYALTGEALPGGPLRRFGNGGYGSATGTANSRLAKQLLGIANQYKGVPYVFGGSTPSGFDCSGFTRYVYSAVGISLPRCADEQYSVGSDVSMSNLQPGDLVFFSTYEPGISHVGIYIGDSQFINASNDGVSVADLNSRYWASRYVGAKRVING</sequence>
<dbReference type="Gene3D" id="1.10.101.10">
    <property type="entry name" value="PGBD-like superfamily/PGBD"/>
    <property type="match status" value="2"/>
</dbReference>
<dbReference type="GO" id="GO:0008234">
    <property type="term" value="F:cysteine-type peptidase activity"/>
    <property type="evidence" value="ECO:0007669"/>
    <property type="project" value="UniProtKB-KW"/>
</dbReference>
<dbReference type="Pfam" id="PF01471">
    <property type="entry name" value="PG_binding_1"/>
    <property type="match status" value="2"/>
</dbReference>
<dbReference type="InterPro" id="IPR051202">
    <property type="entry name" value="Peptidase_C40"/>
</dbReference>
<keyword evidence="7" id="KW-1185">Reference proteome</keyword>
<evidence type="ECO:0000256" key="1">
    <source>
        <dbReference type="ARBA" id="ARBA00007074"/>
    </source>
</evidence>
<dbReference type="Pfam" id="PF00877">
    <property type="entry name" value="NLPC_P60"/>
    <property type="match status" value="1"/>
</dbReference>
<accession>A0A346B2Q3</accession>
<evidence type="ECO:0000256" key="4">
    <source>
        <dbReference type="ARBA" id="ARBA00022807"/>
    </source>
</evidence>
<evidence type="ECO:0000256" key="2">
    <source>
        <dbReference type="ARBA" id="ARBA00022670"/>
    </source>
</evidence>
<dbReference type="AlphaFoldDB" id="A0A346B2Q3"/>
<dbReference type="InterPro" id="IPR036366">
    <property type="entry name" value="PGBDSf"/>
</dbReference>
<keyword evidence="2" id="KW-0645">Protease</keyword>
<comment type="similarity">
    <text evidence="1">Belongs to the peptidase C40 family.</text>
</comment>
<dbReference type="EMBL" id="CP029462">
    <property type="protein sequence ID" value="AXL22396.1"/>
    <property type="molecule type" value="Genomic_DNA"/>
</dbReference>
<dbReference type="InterPro" id="IPR036365">
    <property type="entry name" value="PGBD-like_sf"/>
</dbReference>